<comment type="caution">
    <text evidence="1">The sequence shown here is derived from an EMBL/GenBank/DDBJ whole genome shotgun (WGS) entry which is preliminary data.</text>
</comment>
<keyword evidence="2" id="KW-1185">Reference proteome</keyword>
<evidence type="ECO:0000313" key="2">
    <source>
        <dbReference type="Proteomes" id="UP000236604"/>
    </source>
</evidence>
<dbReference type="Proteomes" id="UP000236604">
    <property type="component" value="Unassembled WGS sequence"/>
</dbReference>
<evidence type="ECO:0000313" key="1">
    <source>
        <dbReference type="EMBL" id="PNS00502.1"/>
    </source>
</evidence>
<sequence>MRPSIRQMGYVGSQFCPSPWLRLQFRRNFSHPVQAEGEEALKQILEFLKIFGYKKSFYAAK</sequence>
<protein>
    <submittedName>
        <fullName evidence="1">Uncharacterized protein</fullName>
    </submittedName>
</protein>
<gene>
    <name evidence="1" type="ORF">X927_03210</name>
</gene>
<dbReference type="EMBL" id="AZRN01000010">
    <property type="protein sequence ID" value="PNS00502.1"/>
    <property type="molecule type" value="Genomic_DNA"/>
</dbReference>
<accession>A0A2K1PCJ4</accession>
<proteinExistence type="predicted"/>
<dbReference type="AlphaFoldDB" id="A0A2K1PCJ4"/>
<organism evidence="1 2">
    <name type="scientific">Petrotoga mexicana DSM 14811</name>
    <dbReference type="NCBI Taxonomy" id="1122954"/>
    <lineage>
        <taxon>Bacteria</taxon>
        <taxon>Thermotogati</taxon>
        <taxon>Thermotogota</taxon>
        <taxon>Thermotogae</taxon>
        <taxon>Petrotogales</taxon>
        <taxon>Petrotogaceae</taxon>
        <taxon>Petrotoga</taxon>
    </lineage>
</organism>
<reference evidence="1 2" key="1">
    <citation type="submission" date="2013-12" db="EMBL/GenBank/DDBJ databases">
        <title>Comparative genomics of Petrotoga isolates.</title>
        <authorList>
            <person name="Nesbo C.L."/>
            <person name="Charchuk R."/>
            <person name="Chow K."/>
        </authorList>
    </citation>
    <scope>NUCLEOTIDE SEQUENCE [LARGE SCALE GENOMIC DNA]</scope>
    <source>
        <strain evidence="1 2">DSM 14811</strain>
    </source>
</reference>
<name>A0A2K1PCJ4_9BACT</name>